<evidence type="ECO:0000313" key="1">
    <source>
        <dbReference type="EMBL" id="AYV82520.1"/>
    </source>
</evidence>
<proteinExistence type="predicted"/>
<organism evidence="1">
    <name type="scientific">Hyperionvirus sp</name>
    <dbReference type="NCBI Taxonomy" id="2487770"/>
    <lineage>
        <taxon>Viruses</taxon>
        <taxon>Varidnaviria</taxon>
        <taxon>Bamfordvirae</taxon>
        <taxon>Nucleocytoviricota</taxon>
        <taxon>Megaviricetes</taxon>
        <taxon>Imitervirales</taxon>
        <taxon>Mimiviridae</taxon>
        <taxon>Klosneuvirinae</taxon>
    </lineage>
</organism>
<accession>A0A3G5A5J1</accession>
<sequence length="218" mass="25489">MHKKKCPFQRKFNVRPSDEPRVKPSIPFLEYPDNKFCEAIDREYDSLSYDIKWITRNLSDSTFLDRTVFIVEVAKAKQIVYYIHLDPSAAAKPDCKFGYIATLTMDESKVLTLKPHVMRKTRGGNENIKRRIPESATFVDFVKDNPERSVIHRNLSIRNLIRADIISHDRWFLTAFDKEKGYLKCLFQRMQAILTSNWSRGAVALVGIIMEYSFMKID</sequence>
<name>A0A3G5A5J1_9VIRU</name>
<gene>
    <name evidence="1" type="ORF">Hyperionvirus1_99</name>
</gene>
<protein>
    <submittedName>
        <fullName evidence="1">Uncharacterized protein</fullName>
    </submittedName>
</protein>
<reference evidence="1" key="1">
    <citation type="submission" date="2018-10" db="EMBL/GenBank/DDBJ databases">
        <title>Hidden diversity of soil giant viruses.</title>
        <authorList>
            <person name="Schulz F."/>
            <person name="Alteio L."/>
            <person name="Goudeau D."/>
            <person name="Ryan E.M."/>
            <person name="Malmstrom R.R."/>
            <person name="Blanchard J."/>
            <person name="Woyke T."/>
        </authorList>
    </citation>
    <scope>NUCLEOTIDE SEQUENCE</scope>
    <source>
        <strain evidence="1">HYV1</strain>
    </source>
</reference>
<dbReference type="EMBL" id="MK072383">
    <property type="protein sequence ID" value="AYV82520.1"/>
    <property type="molecule type" value="Genomic_DNA"/>
</dbReference>